<sequence>MKIGKVPPYVLRELVFNTIKNQRNEIILGPGIGEDCSAIRLKDDEIFLVSTDPITGAVEDAGYLAVHVSCNDIASSGGEPIGILLTILLPETSSAEQLHRFMKDAEKAANEVNIEIIGGHTEITDAVNRPVISSTAIGKVHKDQIVYTNNAKIGQDIIMTKWAGLEGTTILAKDFEKELSSQFSKEFLENAQSLNKSLSVVPEGRIAAQYGATSMHDATEGGILGAVWEIAEASNVGVEIFLDEVPVKKETVDICKHFGISPYKLISSGCMIITAFEGQKLIDILKKNDIDAKIIGRITHKDRVYRHNNLIIPLEQPDTDELYKVIAK</sequence>
<dbReference type="Pfam" id="PF00586">
    <property type="entry name" value="AIRS"/>
    <property type="match status" value="1"/>
</dbReference>
<dbReference type="CDD" id="cd06061">
    <property type="entry name" value="PurM-like1"/>
    <property type="match status" value="1"/>
</dbReference>
<dbReference type="InterPro" id="IPR016188">
    <property type="entry name" value="PurM-like_N"/>
</dbReference>
<dbReference type="Pfam" id="PF02769">
    <property type="entry name" value="AIRS_C"/>
    <property type="match status" value="1"/>
</dbReference>
<dbReference type="SUPFAM" id="SSF55326">
    <property type="entry name" value="PurM N-terminal domain-like"/>
    <property type="match status" value="1"/>
</dbReference>
<evidence type="ECO:0000313" key="5">
    <source>
        <dbReference type="Proteomes" id="UP001486565"/>
    </source>
</evidence>
<feature type="domain" description="PurM-like N-terminal" evidence="2">
    <location>
        <begin position="33"/>
        <end position="140"/>
    </location>
</feature>
<dbReference type="Proteomes" id="UP001486565">
    <property type="component" value="Chromosome"/>
</dbReference>
<evidence type="ECO:0000259" key="3">
    <source>
        <dbReference type="Pfam" id="PF02769"/>
    </source>
</evidence>
<organism evidence="4 5">
    <name type="scientific">Defluviitalea saccharophila</name>
    <dbReference type="NCBI Taxonomy" id="879970"/>
    <lineage>
        <taxon>Bacteria</taxon>
        <taxon>Bacillati</taxon>
        <taxon>Bacillota</taxon>
        <taxon>Clostridia</taxon>
        <taxon>Lachnospirales</taxon>
        <taxon>Defluviitaleaceae</taxon>
        <taxon>Defluviitalea</taxon>
    </lineage>
</organism>
<dbReference type="PANTHER" id="PTHR30303:SF4">
    <property type="entry name" value="HYDROGENASE EXPRESSION_FORMATION PROTEIN HYPE"/>
    <property type="match status" value="1"/>
</dbReference>
<proteinExistence type="inferred from homology"/>
<dbReference type="InterPro" id="IPR011854">
    <property type="entry name" value="HypE"/>
</dbReference>
<keyword evidence="5" id="KW-1185">Reference proteome</keyword>
<dbReference type="InterPro" id="IPR036676">
    <property type="entry name" value="PurM-like_C_sf"/>
</dbReference>
<evidence type="ECO:0000256" key="1">
    <source>
        <dbReference type="ARBA" id="ARBA00006243"/>
    </source>
</evidence>
<evidence type="ECO:0000259" key="2">
    <source>
        <dbReference type="Pfam" id="PF00586"/>
    </source>
</evidence>
<accession>A0ABZ2Y381</accession>
<reference evidence="4 5" key="1">
    <citation type="submission" date="2023-03" db="EMBL/GenBank/DDBJ databases">
        <title>Novel Species.</title>
        <authorList>
            <person name="Ma S."/>
        </authorList>
    </citation>
    <scope>NUCLEOTIDE SEQUENCE [LARGE SCALE GENOMIC DNA]</scope>
    <source>
        <strain evidence="4 5">LIND6LT2</strain>
    </source>
</reference>
<dbReference type="SUPFAM" id="SSF56042">
    <property type="entry name" value="PurM C-terminal domain-like"/>
    <property type="match status" value="1"/>
</dbReference>
<dbReference type="PANTHER" id="PTHR30303">
    <property type="entry name" value="HYDROGENASE ISOENZYMES FORMATION PROTEIN HYPE"/>
    <property type="match status" value="1"/>
</dbReference>
<dbReference type="PIRSF" id="PIRSF005644">
    <property type="entry name" value="Hdrgns_mtr_HypE"/>
    <property type="match status" value="1"/>
</dbReference>
<dbReference type="Gene3D" id="3.90.650.10">
    <property type="entry name" value="PurM-like C-terminal domain"/>
    <property type="match status" value="1"/>
</dbReference>
<protein>
    <submittedName>
        <fullName evidence="4">AIR synthase family protein</fullName>
    </submittedName>
</protein>
<name>A0ABZ2Y381_9FIRM</name>
<gene>
    <name evidence="4" type="ORF">QBE51_13690</name>
</gene>
<comment type="similarity">
    <text evidence="1">Belongs to the HypE family.</text>
</comment>
<dbReference type="InterPro" id="IPR036921">
    <property type="entry name" value="PurM-like_N_sf"/>
</dbReference>
<dbReference type="EMBL" id="CP121687">
    <property type="protein sequence ID" value="WZL69808.1"/>
    <property type="molecule type" value="Genomic_DNA"/>
</dbReference>
<dbReference type="RefSeq" id="WP_341876796.1">
    <property type="nucleotide sequence ID" value="NZ_CP121687.1"/>
</dbReference>
<dbReference type="Gene3D" id="3.30.1330.10">
    <property type="entry name" value="PurM-like, N-terminal domain"/>
    <property type="match status" value="1"/>
</dbReference>
<dbReference type="InterPro" id="IPR010918">
    <property type="entry name" value="PurM-like_C_dom"/>
</dbReference>
<evidence type="ECO:0000313" key="4">
    <source>
        <dbReference type="EMBL" id="WZL69808.1"/>
    </source>
</evidence>
<feature type="domain" description="PurM-like C-terminal" evidence="3">
    <location>
        <begin position="153"/>
        <end position="304"/>
    </location>
</feature>